<keyword evidence="1" id="KW-0808">Transferase</keyword>
<sequence length="430" mass="46606">MENATTSRNLGNIVEIVNEAYSDRARQGAPVDYANKVAEAFGYTEEQLRSVPENAHMGLSCGNPVAAATIKEGETVVDLGSGGGIDVLLAADKVGPTGKAIGLDMSQDMISLARKNAAKKGLKPPQVAFVQALLTEPLPIEPDSVDCILSNCVINLLPFDGKAHLLKEVHRILKPGGRIVLDDIIAKKELPGYIKDDLASYVGCISGALLLEQYKSLLNDADVLFVDNKSDLSVYYQQSDSNSGCSTTTTGCCTPAPRGSKAQRPSYDVNEWAASYQIYAKKEGGPVPNPPTALLRWWDAYPTVKSSPASMTAEEVASLIRGEGDAGEFAVIDVRRNDHAGGHVRGSHNHHAQTFFDELPAFYERFKDTKKVIFYCQSSNGRGPRCAGWYQDYLNSKANHDNKSTAYVLKGGIKNWLSKFEGQEDLVDAD</sequence>
<dbReference type="PANTHER" id="PTHR43675:SF8">
    <property type="entry name" value="ARSENITE METHYLTRANSFERASE"/>
    <property type="match status" value="1"/>
</dbReference>
<dbReference type="EMBL" id="JAFIQS010000018">
    <property type="protein sequence ID" value="KAG5162707.1"/>
    <property type="molecule type" value="Genomic_DNA"/>
</dbReference>
<gene>
    <name evidence="10" type="ORF">JR316_012595</name>
</gene>
<dbReference type="CDD" id="cd02440">
    <property type="entry name" value="AdoMet_MTases"/>
    <property type="match status" value="1"/>
</dbReference>
<comment type="catalytic activity">
    <reaction evidence="7">
        <text>arsenic triglutathione + 2 [thioredoxin]-dithiol + 2 S-adenosyl-L-methionine + H2O = dimethylarsinous acid + 2 [thioredoxin]-disulfide + 3 glutathione + 2 S-adenosyl-L-homocysteine + 2 H(+)</text>
        <dbReference type="Rhea" id="RHEA:69464"/>
        <dbReference type="Rhea" id="RHEA-COMP:10698"/>
        <dbReference type="Rhea" id="RHEA-COMP:10700"/>
        <dbReference type="ChEBI" id="CHEBI:15377"/>
        <dbReference type="ChEBI" id="CHEBI:15378"/>
        <dbReference type="ChEBI" id="CHEBI:23808"/>
        <dbReference type="ChEBI" id="CHEBI:29950"/>
        <dbReference type="ChEBI" id="CHEBI:50058"/>
        <dbReference type="ChEBI" id="CHEBI:57856"/>
        <dbReference type="ChEBI" id="CHEBI:57925"/>
        <dbReference type="ChEBI" id="CHEBI:59789"/>
        <dbReference type="ChEBI" id="CHEBI:183640"/>
        <dbReference type="EC" id="2.1.1.137"/>
    </reaction>
</comment>
<dbReference type="InterPro" id="IPR036873">
    <property type="entry name" value="Rhodanese-like_dom_sf"/>
</dbReference>
<dbReference type="InterPro" id="IPR029063">
    <property type="entry name" value="SAM-dependent_MTases_sf"/>
</dbReference>
<dbReference type="PROSITE" id="PS50206">
    <property type="entry name" value="RHODANESE_3"/>
    <property type="match status" value="1"/>
</dbReference>
<evidence type="ECO:0000313" key="10">
    <source>
        <dbReference type="EMBL" id="KAG5162707.1"/>
    </source>
</evidence>
<feature type="domain" description="Rhodanese" evidence="9">
    <location>
        <begin position="325"/>
        <end position="425"/>
    </location>
</feature>
<evidence type="ECO:0000256" key="7">
    <source>
        <dbReference type="ARBA" id="ARBA00047943"/>
    </source>
</evidence>
<dbReference type="InterPro" id="IPR025714">
    <property type="entry name" value="Methyltranfer_dom"/>
</dbReference>
<dbReference type="InterPro" id="IPR001763">
    <property type="entry name" value="Rhodanese-like_dom"/>
</dbReference>
<dbReference type="InterPro" id="IPR026669">
    <property type="entry name" value="Arsenite_MeTrfase-like"/>
</dbReference>
<evidence type="ECO:0000256" key="8">
    <source>
        <dbReference type="ARBA" id="ARBA00048428"/>
    </source>
</evidence>
<protein>
    <recommendedName>
        <fullName evidence="5">Arsenite methyltransferase</fullName>
        <ecNumber evidence="4">2.1.1.137</ecNumber>
    </recommendedName>
</protein>
<dbReference type="OrthoDB" id="8300214at2759"/>
<dbReference type="SUPFAM" id="SSF53335">
    <property type="entry name" value="S-adenosyl-L-methionine-dependent methyltransferases"/>
    <property type="match status" value="1"/>
</dbReference>
<dbReference type="GO" id="GO:0030791">
    <property type="term" value="F:arsenite methyltransferase activity"/>
    <property type="evidence" value="ECO:0007669"/>
    <property type="project" value="UniProtKB-EC"/>
</dbReference>
<dbReference type="SMART" id="SM00450">
    <property type="entry name" value="RHOD"/>
    <property type="match status" value="1"/>
</dbReference>
<comment type="catalytic activity">
    <reaction evidence="8">
        <text>arsenic triglutathione + 3 [thioredoxin]-dithiol + 3 S-adenosyl-L-methionine = trimethylarsine + 3 [thioredoxin]-disulfide + 3 glutathione + 3 S-adenosyl-L-homocysteine + 3 H(+)</text>
        <dbReference type="Rhea" id="RHEA:69432"/>
        <dbReference type="Rhea" id="RHEA-COMP:10698"/>
        <dbReference type="Rhea" id="RHEA-COMP:10700"/>
        <dbReference type="ChEBI" id="CHEBI:15378"/>
        <dbReference type="ChEBI" id="CHEBI:27130"/>
        <dbReference type="ChEBI" id="CHEBI:29950"/>
        <dbReference type="ChEBI" id="CHEBI:50058"/>
        <dbReference type="ChEBI" id="CHEBI:57856"/>
        <dbReference type="ChEBI" id="CHEBI:57925"/>
        <dbReference type="ChEBI" id="CHEBI:59789"/>
        <dbReference type="ChEBI" id="CHEBI:183640"/>
        <dbReference type="EC" id="2.1.1.137"/>
    </reaction>
</comment>
<name>A0A8H8CE17_PSICU</name>
<comment type="catalytic activity">
    <reaction evidence="6">
        <text>arsenic triglutathione + [thioredoxin]-dithiol + S-adenosyl-L-methionine + 2 H2O = methylarsonous acid + [thioredoxin]-disulfide + 3 glutathione + S-adenosyl-L-homocysteine + H(+)</text>
        <dbReference type="Rhea" id="RHEA:69460"/>
        <dbReference type="Rhea" id="RHEA-COMP:10698"/>
        <dbReference type="Rhea" id="RHEA-COMP:10700"/>
        <dbReference type="ChEBI" id="CHEBI:15377"/>
        <dbReference type="ChEBI" id="CHEBI:15378"/>
        <dbReference type="ChEBI" id="CHEBI:17826"/>
        <dbReference type="ChEBI" id="CHEBI:29950"/>
        <dbReference type="ChEBI" id="CHEBI:50058"/>
        <dbReference type="ChEBI" id="CHEBI:57856"/>
        <dbReference type="ChEBI" id="CHEBI:57925"/>
        <dbReference type="ChEBI" id="CHEBI:59789"/>
        <dbReference type="ChEBI" id="CHEBI:183640"/>
        <dbReference type="EC" id="2.1.1.137"/>
    </reaction>
</comment>
<comment type="similarity">
    <text evidence="3">Belongs to the methyltransferase superfamily. Arsenite methyltransferase family.</text>
</comment>
<evidence type="ECO:0000256" key="4">
    <source>
        <dbReference type="ARBA" id="ARBA00034521"/>
    </source>
</evidence>
<dbReference type="PANTHER" id="PTHR43675">
    <property type="entry name" value="ARSENITE METHYLTRANSFERASE"/>
    <property type="match status" value="1"/>
</dbReference>
<evidence type="ECO:0000256" key="5">
    <source>
        <dbReference type="ARBA" id="ARBA00034545"/>
    </source>
</evidence>
<dbReference type="Pfam" id="PF00581">
    <property type="entry name" value="Rhodanese"/>
    <property type="match status" value="1"/>
</dbReference>
<evidence type="ECO:0000256" key="6">
    <source>
        <dbReference type="ARBA" id="ARBA00047941"/>
    </source>
</evidence>
<evidence type="ECO:0000259" key="9">
    <source>
        <dbReference type="PROSITE" id="PS50206"/>
    </source>
</evidence>
<comment type="caution">
    <text evidence="10">The sequence shown here is derived from an EMBL/GenBank/DDBJ whole genome shotgun (WGS) entry which is preliminary data.</text>
</comment>
<keyword evidence="2" id="KW-0949">S-adenosyl-L-methionine</keyword>
<reference evidence="10" key="1">
    <citation type="submission" date="2021-02" db="EMBL/GenBank/DDBJ databases">
        <title>Psilocybe cubensis genome.</title>
        <authorList>
            <person name="Mckernan K.J."/>
            <person name="Crawford S."/>
            <person name="Trippe A."/>
            <person name="Kane L.T."/>
            <person name="Mclaughlin S."/>
        </authorList>
    </citation>
    <scope>NUCLEOTIDE SEQUENCE [LARGE SCALE GENOMIC DNA]</scope>
    <source>
        <strain evidence="10">MGC-MH-2018</strain>
    </source>
</reference>
<organism evidence="10">
    <name type="scientific">Psilocybe cubensis</name>
    <name type="common">Psychedelic mushroom</name>
    <name type="synonym">Stropharia cubensis</name>
    <dbReference type="NCBI Taxonomy" id="181762"/>
    <lineage>
        <taxon>Eukaryota</taxon>
        <taxon>Fungi</taxon>
        <taxon>Dikarya</taxon>
        <taxon>Basidiomycota</taxon>
        <taxon>Agaricomycotina</taxon>
        <taxon>Agaricomycetes</taxon>
        <taxon>Agaricomycetidae</taxon>
        <taxon>Agaricales</taxon>
        <taxon>Agaricineae</taxon>
        <taxon>Strophariaceae</taxon>
        <taxon>Psilocybe</taxon>
    </lineage>
</organism>
<dbReference type="Gene3D" id="3.40.250.10">
    <property type="entry name" value="Rhodanese-like domain"/>
    <property type="match status" value="1"/>
</dbReference>
<evidence type="ECO:0000256" key="3">
    <source>
        <dbReference type="ARBA" id="ARBA00034487"/>
    </source>
</evidence>
<proteinExistence type="inferred from homology"/>
<evidence type="ECO:0000256" key="1">
    <source>
        <dbReference type="ARBA" id="ARBA00022679"/>
    </source>
</evidence>
<dbReference type="Pfam" id="PF13847">
    <property type="entry name" value="Methyltransf_31"/>
    <property type="match status" value="1"/>
</dbReference>
<dbReference type="SUPFAM" id="SSF52821">
    <property type="entry name" value="Rhodanese/Cell cycle control phosphatase"/>
    <property type="match status" value="1"/>
</dbReference>
<evidence type="ECO:0000256" key="2">
    <source>
        <dbReference type="ARBA" id="ARBA00022691"/>
    </source>
</evidence>
<dbReference type="Gene3D" id="3.40.50.150">
    <property type="entry name" value="Vaccinia Virus protein VP39"/>
    <property type="match status" value="1"/>
</dbReference>
<dbReference type="AlphaFoldDB" id="A0A8H8CE17"/>
<accession>A0A8H8CE17</accession>
<dbReference type="EC" id="2.1.1.137" evidence="4"/>